<organism evidence="1 2">
    <name type="scientific">Smallanthus sonchifolius</name>
    <dbReference type="NCBI Taxonomy" id="185202"/>
    <lineage>
        <taxon>Eukaryota</taxon>
        <taxon>Viridiplantae</taxon>
        <taxon>Streptophyta</taxon>
        <taxon>Embryophyta</taxon>
        <taxon>Tracheophyta</taxon>
        <taxon>Spermatophyta</taxon>
        <taxon>Magnoliopsida</taxon>
        <taxon>eudicotyledons</taxon>
        <taxon>Gunneridae</taxon>
        <taxon>Pentapetalae</taxon>
        <taxon>asterids</taxon>
        <taxon>campanulids</taxon>
        <taxon>Asterales</taxon>
        <taxon>Asteraceae</taxon>
        <taxon>Asteroideae</taxon>
        <taxon>Heliantheae alliance</taxon>
        <taxon>Millerieae</taxon>
        <taxon>Smallanthus</taxon>
    </lineage>
</organism>
<accession>A0ACB9J3M2</accession>
<dbReference type="Proteomes" id="UP001056120">
    <property type="component" value="Linkage Group LG05"/>
</dbReference>
<comment type="caution">
    <text evidence="1">The sequence shown here is derived from an EMBL/GenBank/DDBJ whole genome shotgun (WGS) entry which is preliminary data.</text>
</comment>
<reference evidence="1 2" key="2">
    <citation type="journal article" date="2022" name="Mol. Ecol. Resour.">
        <title>The genomes of chicory, endive, great burdock and yacon provide insights into Asteraceae paleo-polyploidization history and plant inulin production.</title>
        <authorList>
            <person name="Fan W."/>
            <person name="Wang S."/>
            <person name="Wang H."/>
            <person name="Wang A."/>
            <person name="Jiang F."/>
            <person name="Liu H."/>
            <person name="Zhao H."/>
            <person name="Xu D."/>
            <person name="Zhang Y."/>
        </authorList>
    </citation>
    <scope>NUCLEOTIDE SEQUENCE [LARGE SCALE GENOMIC DNA]</scope>
    <source>
        <strain evidence="2">cv. Yunnan</strain>
        <tissue evidence="1">Leaves</tissue>
    </source>
</reference>
<proteinExistence type="predicted"/>
<protein>
    <submittedName>
        <fullName evidence="1">Uncharacterized protein</fullName>
    </submittedName>
</protein>
<dbReference type="EMBL" id="CM042022">
    <property type="protein sequence ID" value="KAI3814875.1"/>
    <property type="molecule type" value="Genomic_DNA"/>
</dbReference>
<sequence length="69" mass="7761">MKSITIGAFENQCLLRKMTRTPAFGFLITTSMKLCSPCSRESTERAVGWYSTGPKLMENDLDVHGLFDK</sequence>
<evidence type="ECO:0000313" key="1">
    <source>
        <dbReference type="EMBL" id="KAI3814875.1"/>
    </source>
</evidence>
<gene>
    <name evidence="1" type="ORF">L1987_14522</name>
</gene>
<reference evidence="2" key="1">
    <citation type="journal article" date="2022" name="Mol. Ecol. Resour.">
        <title>The genomes of chicory, endive, great burdock and yacon provide insights into Asteraceae palaeo-polyploidization history and plant inulin production.</title>
        <authorList>
            <person name="Fan W."/>
            <person name="Wang S."/>
            <person name="Wang H."/>
            <person name="Wang A."/>
            <person name="Jiang F."/>
            <person name="Liu H."/>
            <person name="Zhao H."/>
            <person name="Xu D."/>
            <person name="Zhang Y."/>
        </authorList>
    </citation>
    <scope>NUCLEOTIDE SEQUENCE [LARGE SCALE GENOMIC DNA]</scope>
    <source>
        <strain evidence="2">cv. Yunnan</strain>
    </source>
</reference>
<name>A0ACB9J3M2_9ASTR</name>
<keyword evidence="2" id="KW-1185">Reference proteome</keyword>
<evidence type="ECO:0000313" key="2">
    <source>
        <dbReference type="Proteomes" id="UP001056120"/>
    </source>
</evidence>